<dbReference type="AlphaFoldDB" id="A0A917EHC0"/>
<evidence type="ECO:0000313" key="1">
    <source>
        <dbReference type="EMBL" id="GGE43606.1"/>
    </source>
</evidence>
<name>A0A917EHC0_9RHOB</name>
<evidence type="ECO:0000313" key="2">
    <source>
        <dbReference type="Proteomes" id="UP000606730"/>
    </source>
</evidence>
<protein>
    <submittedName>
        <fullName evidence="1">Uncharacterized protein</fullName>
    </submittedName>
</protein>
<organism evidence="1 2">
    <name type="scientific">Actibacterium pelagium</name>
    <dbReference type="NCBI Taxonomy" id="2029103"/>
    <lineage>
        <taxon>Bacteria</taxon>
        <taxon>Pseudomonadati</taxon>
        <taxon>Pseudomonadota</taxon>
        <taxon>Alphaproteobacteria</taxon>
        <taxon>Rhodobacterales</taxon>
        <taxon>Roseobacteraceae</taxon>
        <taxon>Actibacterium</taxon>
    </lineage>
</organism>
<reference evidence="1" key="2">
    <citation type="submission" date="2020-09" db="EMBL/GenBank/DDBJ databases">
        <authorList>
            <person name="Sun Q."/>
            <person name="Zhou Y."/>
        </authorList>
    </citation>
    <scope>NUCLEOTIDE SEQUENCE</scope>
    <source>
        <strain evidence="1">CGMCC 1.16012</strain>
    </source>
</reference>
<keyword evidence="2" id="KW-1185">Reference proteome</keyword>
<dbReference type="EMBL" id="BMKN01000001">
    <property type="protein sequence ID" value="GGE43606.1"/>
    <property type="molecule type" value="Genomic_DNA"/>
</dbReference>
<gene>
    <name evidence="1" type="ORF">GCM10011517_09110</name>
</gene>
<reference evidence="1" key="1">
    <citation type="journal article" date="2014" name="Int. J. Syst. Evol. Microbiol.">
        <title>Complete genome sequence of Corynebacterium casei LMG S-19264T (=DSM 44701T), isolated from a smear-ripened cheese.</title>
        <authorList>
            <consortium name="US DOE Joint Genome Institute (JGI-PGF)"/>
            <person name="Walter F."/>
            <person name="Albersmeier A."/>
            <person name="Kalinowski J."/>
            <person name="Ruckert C."/>
        </authorList>
    </citation>
    <scope>NUCLEOTIDE SEQUENCE</scope>
    <source>
        <strain evidence="1">CGMCC 1.16012</strain>
    </source>
</reference>
<dbReference type="Proteomes" id="UP000606730">
    <property type="component" value="Unassembled WGS sequence"/>
</dbReference>
<proteinExistence type="predicted"/>
<sequence length="71" mass="7459">MAACFQPVEGRMDVSSTEDLSLLSSSSKNAAACLTAAITPSPDIPLATAIVKSSMYREASKSSIWTISESF</sequence>
<accession>A0A917EHC0</accession>
<comment type="caution">
    <text evidence="1">The sequence shown here is derived from an EMBL/GenBank/DDBJ whole genome shotgun (WGS) entry which is preliminary data.</text>
</comment>